<proteinExistence type="predicted"/>
<evidence type="ECO:0000256" key="2">
    <source>
        <dbReference type="SAM" id="SignalP"/>
    </source>
</evidence>
<feature type="chain" id="PRO_5039211446" description="Sporulation protein" evidence="2">
    <location>
        <begin position="28"/>
        <end position="188"/>
    </location>
</feature>
<comment type="caution">
    <text evidence="3">The sequence shown here is derived from an EMBL/GenBank/DDBJ whole genome shotgun (WGS) entry which is preliminary data.</text>
</comment>
<reference evidence="3 4" key="1">
    <citation type="submission" date="2020-08" db="EMBL/GenBank/DDBJ databases">
        <title>Cohnella phylogeny.</title>
        <authorList>
            <person name="Dunlap C."/>
        </authorList>
    </citation>
    <scope>NUCLEOTIDE SEQUENCE [LARGE SCALE GENOMIC DNA]</scope>
    <source>
        <strain evidence="3 4">CBP 2801</strain>
    </source>
</reference>
<name>A0A7X0SVR6_9BACL</name>
<dbReference type="RefSeq" id="WP_185132440.1">
    <property type="nucleotide sequence ID" value="NZ_JACJVO010000036.1"/>
</dbReference>
<evidence type="ECO:0000313" key="3">
    <source>
        <dbReference type="EMBL" id="MBB6734793.1"/>
    </source>
</evidence>
<gene>
    <name evidence="3" type="ORF">H7C18_28090</name>
</gene>
<dbReference type="PROSITE" id="PS51257">
    <property type="entry name" value="PROKAR_LIPOPROTEIN"/>
    <property type="match status" value="1"/>
</dbReference>
<dbReference type="EMBL" id="JACJVO010000036">
    <property type="protein sequence ID" value="MBB6734793.1"/>
    <property type="molecule type" value="Genomic_DNA"/>
</dbReference>
<evidence type="ECO:0000256" key="1">
    <source>
        <dbReference type="SAM" id="MobiDB-lite"/>
    </source>
</evidence>
<keyword evidence="4" id="KW-1185">Reference proteome</keyword>
<dbReference type="Proteomes" id="UP000564644">
    <property type="component" value="Unassembled WGS sequence"/>
</dbReference>
<dbReference type="AlphaFoldDB" id="A0A7X0SVR6"/>
<keyword evidence="2" id="KW-0732">Signal</keyword>
<organism evidence="3 4">
    <name type="scientific">Cohnella zeiphila</name>
    <dbReference type="NCBI Taxonomy" id="2761120"/>
    <lineage>
        <taxon>Bacteria</taxon>
        <taxon>Bacillati</taxon>
        <taxon>Bacillota</taxon>
        <taxon>Bacilli</taxon>
        <taxon>Bacillales</taxon>
        <taxon>Paenibacillaceae</taxon>
        <taxon>Cohnella</taxon>
    </lineage>
</organism>
<protein>
    <recommendedName>
        <fullName evidence="5">Sporulation protein</fullName>
    </recommendedName>
</protein>
<feature type="signal peptide" evidence="2">
    <location>
        <begin position="1"/>
        <end position="27"/>
    </location>
</feature>
<evidence type="ECO:0000313" key="4">
    <source>
        <dbReference type="Proteomes" id="UP000564644"/>
    </source>
</evidence>
<evidence type="ECO:0008006" key="5">
    <source>
        <dbReference type="Google" id="ProtNLM"/>
    </source>
</evidence>
<sequence length="188" mass="19515">MNRMVQSLACVGLSAMLLAGCGGMNNAGNVTTKSINKAGHLTAKSMNQAGNIRQHVLSRPGGNQAVGHTQTASPGTRSHILQLGNWMRIEGTSGETGLGARSMAGNAGRSARKGRGIPNYQEQSADQAIHLTVRDPKAIQAIDRINKALSSGAVRAKSGSLVKDLSYVLQHASLTSETGSSGMSTHGR</sequence>
<accession>A0A7X0SVR6</accession>
<feature type="region of interest" description="Disordered" evidence="1">
    <location>
        <begin position="95"/>
        <end position="117"/>
    </location>
</feature>